<organism evidence="2">
    <name type="scientific">Anguilla anguilla</name>
    <name type="common">European freshwater eel</name>
    <name type="synonym">Muraena anguilla</name>
    <dbReference type="NCBI Taxonomy" id="7936"/>
    <lineage>
        <taxon>Eukaryota</taxon>
        <taxon>Metazoa</taxon>
        <taxon>Chordata</taxon>
        <taxon>Craniata</taxon>
        <taxon>Vertebrata</taxon>
        <taxon>Euteleostomi</taxon>
        <taxon>Actinopterygii</taxon>
        <taxon>Neopterygii</taxon>
        <taxon>Teleostei</taxon>
        <taxon>Anguilliformes</taxon>
        <taxon>Anguillidae</taxon>
        <taxon>Anguilla</taxon>
    </lineage>
</organism>
<feature type="chain" id="PRO_5002431940" evidence="1">
    <location>
        <begin position="18"/>
        <end position="49"/>
    </location>
</feature>
<evidence type="ECO:0000313" key="2">
    <source>
        <dbReference type="EMBL" id="JAH34158.1"/>
    </source>
</evidence>
<reference evidence="2" key="2">
    <citation type="journal article" date="2015" name="Fish Shellfish Immunol.">
        <title>Early steps in the European eel (Anguilla anguilla)-Vibrio vulnificus interaction in the gills: Role of the RtxA13 toxin.</title>
        <authorList>
            <person name="Callol A."/>
            <person name="Pajuelo D."/>
            <person name="Ebbesson L."/>
            <person name="Teles M."/>
            <person name="MacKenzie S."/>
            <person name="Amaro C."/>
        </authorList>
    </citation>
    <scope>NUCLEOTIDE SEQUENCE</scope>
</reference>
<sequence>MSACIVLCLSIIAVDLSSNLKRHYVYFGFLRHFRMDVIKKKSYTRFSAL</sequence>
<feature type="signal peptide" evidence="1">
    <location>
        <begin position="1"/>
        <end position="17"/>
    </location>
</feature>
<protein>
    <submittedName>
        <fullName evidence="2">Uncharacterized protein</fullName>
    </submittedName>
</protein>
<evidence type="ECO:0000256" key="1">
    <source>
        <dbReference type="SAM" id="SignalP"/>
    </source>
</evidence>
<reference evidence="2" key="1">
    <citation type="submission" date="2014-11" db="EMBL/GenBank/DDBJ databases">
        <authorList>
            <person name="Amaro Gonzalez C."/>
        </authorList>
    </citation>
    <scope>NUCLEOTIDE SEQUENCE</scope>
</reference>
<accession>A0A0E9S0V6</accession>
<proteinExistence type="predicted"/>
<name>A0A0E9S0V6_ANGAN</name>
<dbReference type="EMBL" id="GBXM01074419">
    <property type="protein sequence ID" value="JAH34158.1"/>
    <property type="molecule type" value="Transcribed_RNA"/>
</dbReference>
<keyword evidence="1" id="KW-0732">Signal</keyword>
<dbReference type="AlphaFoldDB" id="A0A0E9S0V6"/>